<dbReference type="AlphaFoldDB" id="A0A6B0YNH4"/>
<evidence type="ECO:0000313" key="1">
    <source>
        <dbReference type="EMBL" id="MXY92624.1"/>
    </source>
</evidence>
<protein>
    <submittedName>
        <fullName evidence="1">DUF4058 family protein</fullName>
    </submittedName>
</protein>
<name>A0A6B0YNH4_9CHLR</name>
<sequence length="335" mass="38163">MTLLMTTLCKKLREEEGVDQDGQEHGKDLGPCISNIPKKLSYRRVSPFSLTRADLRGINEIIPCTSDKEIGMPSPFPGMDPYLEHGARWPDLHQRLIAYSSELLQPHLHTTYVARIDERTEMKPYGRELTANFVVEPPRRLSKTQVAFGSLSADEPQTIRFLDDERRVPYIKIASVESGDVVTLIEVLSPDNKIGRGQAQYMERQDEILETPFNLVEIDLLSRPTATYARFFELHSPHDWRYNICISRPQRRTSVEVYAMPLRDRLPRCKIPLLPEDSDAVLDLNAVLARCYDAGAYGMLLDYSKPPPVSLSKAEEEWLEALLLEKGLRTAPAQQ</sequence>
<gene>
    <name evidence="1" type="ORF">F4Y42_04155</name>
</gene>
<proteinExistence type="predicted"/>
<comment type="caution">
    <text evidence="1">The sequence shown here is derived from an EMBL/GenBank/DDBJ whole genome shotgun (WGS) entry which is preliminary data.</text>
</comment>
<dbReference type="EMBL" id="VXRG01000038">
    <property type="protein sequence ID" value="MXY92624.1"/>
    <property type="molecule type" value="Genomic_DNA"/>
</dbReference>
<dbReference type="InterPro" id="IPR025132">
    <property type="entry name" value="DUF4058"/>
</dbReference>
<accession>A0A6B0YNH4</accession>
<reference evidence="1" key="1">
    <citation type="submission" date="2019-09" db="EMBL/GenBank/DDBJ databases">
        <title>Characterisation of the sponge microbiome using genome-centric metagenomics.</title>
        <authorList>
            <person name="Engelberts J.P."/>
            <person name="Robbins S.J."/>
            <person name="De Goeij J.M."/>
            <person name="Aranda M."/>
            <person name="Bell S.C."/>
            <person name="Webster N.S."/>
        </authorList>
    </citation>
    <scope>NUCLEOTIDE SEQUENCE</scope>
    <source>
        <strain evidence="1">SB0664_bin_27</strain>
    </source>
</reference>
<organism evidence="1">
    <name type="scientific">Caldilineaceae bacterium SB0664_bin_27</name>
    <dbReference type="NCBI Taxonomy" id="2605260"/>
    <lineage>
        <taxon>Bacteria</taxon>
        <taxon>Bacillati</taxon>
        <taxon>Chloroflexota</taxon>
        <taxon>Caldilineae</taxon>
        <taxon>Caldilineales</taxon>
        <taxon>Caldilineaceae</taxon>
    </lineage>
</organism>
<dbReference type="Pfam" id="PF13267">
    <property type="entry name" value="DUF4058"/>
    <property type="match status" value="1"/>
</dbReference>